<evidence type="ECO:0000313" key="5">
    <source>
        <dbReference type="EMBL" id="SVH86981.1"/>
    </source>
</evidence>
<dbReference type="Pfam" id="PF03400">
    <property type="entry name" value="DDE_Tnp_IS1"/>
    <property type="match status" value="1"/>
</dbReference>
<dbReference type="InterPro" id="IPR005063">
    <property type="entry name" value="Transposase_27"/>
</dbReference>
<keyword evidence="4" id="KW-0233">DNA recombination</keyword>
<gene>
    <name evidence="5" type="ORF">SAMEA3710514_02082</name>
</gene>
<comment type="similarity">
    <text evidence="2">Belongs to the transposase 27 family.</text>
</comment>
<dbReference type="EMBL" id="UIPR01000028">
    <property type="protein sequence ID" value="SVH86981.1"/>
    <property type="molecule type" value="Genomic_DNA"/>
</dbReference>
<reference evidence="5 6" key="1">
    <citation type="submission" date="2018-06" db="EMBL/GenBank/DDBJ databases">
        <authorList>
            <consortium name="Pathogen Informatics"/>
            <person name="Doyle S."/>
        </authorList>
    </citation>
    <scope>NUCLEOTIDE SEQUENCE [LARGE SCALE GENOMIC DNA]</scope>
    <source>
        <strain evidence="5 6">4028STDY6275000</strain>
    </source>
</reference>
<dbReference type="AlphaFoldDB" id="A0A658YX96"/>
<comment type="function">
    <text evidence="1">Absolutely required for transposition of IS1.</text>
</comment>
<dbReference type="GO" id="GO:0003677">
    <property type="term" value="F:DNA binding"/>
    <property type="evidence" value="ECO:0007669"/>
    <property type="project" value="InterPro"/>
</dbReference>
<dbReference type="Proteomes" id="UP000260191">
    <property type="component" value="Unassembled WGS sequence"/>
</dbReference>
<organism evidence="5 6">
    <name type="scientific">Shigella flexneri</name>
    <dbReference type="NCBI Taxonomy" id="623"/>
    <lineage>
        <taxon>Bacteria</taxon>
        <taxon>Pseudomonadati</taxon>
        <taxon>Pseudomonadota</taxon>
        <taxon>Gammaproteobacteria</taxon>
        <taxon>Enterobacterales</taxon>
        <taxon>Enterobacteriaceae</taxon>
        <taxon>Shigella</taxon>
    </lineage>
</organism>
<sequence>MSRQCTHYGRWPQHGFTSLKKLRPQSVTSRIQPGSDVIVCAEMDEHWGYVGAKSRQRWLFYAYDRIRRTVVAHVFGERTLATLERLLSLLSAFEVVVSMSSIHLALLTEDGLRFTVELRRFRPVVIDGSIRYAAIFGPLWQRELVFIKGGNHLIFNYFSTYFQVCQGNEIRCWVTDRNHVS</sequence>
<evidence type="ECO:0000256" key="3">
    <source>
        <dbReference type="ARBA" id="ARBA00022578"/>
    </source>
</evidence>
<dbReference type="GO" id="GO:0006313">
    <property type="term" value="P:DNA transposition"/>
    <property type="evidence" value="ECO:0007669"/>
    <property type="project" value="InterPro"/>
</dbReference>
<dbReference type="InterPro" id="IPR051354">
    <property type="entry name" value="Transposase_27_IS1"/>
</dbReference>
<dbReference type="PANTHER" id="PTHR33293">
    <property type="entry name" value="INSERTION ELEMENT IS1 1 PROTEIN INSB-RELATED"/>
    <property type="match status" value="1"/>
</dbReference>
<keyword evidence="3" id="KW-0815">Transposition</keyword>
<evidence type="ECO:0000256" key="2">
    <source>
        <dbReference type="ARBA" id="ARBA00008841"/>
    </source>
</evidence>
<accession>A0A658YX96</accession>
<evidence type="ECO:0000313" key="6">
    <source>
        <dbReference type="Proteomes" id="UP000260191"/>
    </source>
</evidence>
<name>A0A658YX96_SHIFL</name>
<evidence type="ECO:0000256" key="4">
    <source>
        <dbReference type="ARBA" id="ARBA00023172"/>
    </source>
</evidence>
<dbReference type="PANTHER" id="PTHR33293:SF1">
    <property type="entry name" value="INSERTION ELEMENT IS1 1 PROTEIN INSB-RELATED"/>
    <property type="match status" value="1"/>
</dbReference>
<proteinExistence type="inferred from homology"/>
<dbReference type="GO" id="GO:0004803">
    <property type="term" value="F:transposase activity"/>
    <property type="evidence" value="ECO:0007669"/>
    <property type="project" value="InterPro"/>
</dbReference>
<evidence type="ECO:0000256" key="1">
    <source>
        <dbReference type="ARBA" id="ARBA00004091"/>
    </source>
</evidence>
<protein>
    <submittedName>
        <fullName evidence="5">IS1 ORF2</fullName>
    </submittedName>
</protein>